<dbReference type="Proteomes" id="UP000829196">
    <property type="component" value="Unassembled WGS sequence"/>
</dbReference>
<gene>
    <name evidence="1" type="ORF">KFK09_008311</name>
</gene>
<organism evidence="1 2">
    <name type="scientific">Dendrobium nobile</name>
    <name type="common">Orchid</name>
    <dbReference type="NCBI Taxonomy" id="94219"/>
    <lineage>
        <taxon>Eukaryota</taxon>
        <taxon>Viridiplantae</taxon>
        <taxon>Streptophyta</taxon>
        <taxon>Embryophyta</taxon>
        <taxon>Tracheophyta</taxon>
        <taxon>Spermatophyta</taxon>
        <taxon>Magnoliopsida</taxon>
        <taxon>Liliopsida</taxon>
        <taxon>Asparagales</taxon>
        <taxon>Orchidaceae</taxon>
        <taxon>Epidendroideae</taxon>
        <taxon>Malaxideae</taxon>
        <taxon>Dendrobiinae</taxon>
        <taxon>Dendrobium</taxon>
    </lineage>
</organism>
<reference evidence="1" key="1">
    <citation type="journal article" date="2022" name="Front. Genet.">
        <title>Chromosome-Scale Assembly of the Dendrobium nobile Genome Provides Insights Into the Molecular Mechanism of the Biosynthesis of the Medicinal Active Ingredient of Dendrobium.</title>
        <authorList>
            <person name="Xu Q."/>
            <person name="Niu S.-C."/>
            <person name="Li K.-L."/>
            <person name="Zheng P.-J."/>
            <person name="Zhang X.-J."/>
            <person name="Jia Y."/>
            <person name="Liu Y."/>
            <person name="Niu Y.-X."/>
            <person name="Yu L.-H."/>
            <person name="Chen D.-F."/>
            <person name="Zhang G.-Q."/>
        </authorList>
    </citation>
    <scope>NUCLEOTIDE SEQUENCE</scope>
    <source>
        <tissue evidence="1">Leaf</tissue>
    </source>
</reference>
<accession>A0A8T3BMR7</accession>
<dbReference type="EMBL" id="JAGYWB010000007">
    <property type="protein sequence ID" value="KAI0515645.1"/>
    <property type="molecule type" value="Genomic_DNA"/>
</dbReference>
<dbReference type="PANTHER" id="PTHR33384:SF1">
    <property type="entry name" value="EXPRESSED PROTEIN"/>
    <property type="match status" value="1"/>
</dbReference>
<dbReference type="AlphaFoldDB" id="A0A8T3BMR7"/>
<sequence length="147" mass="15908">MARGFGIQQKNLFGSVDRPVICPKPRRPAAGDHLGWTLARLADPSDDLLHILLPKMVGQPLEQSSPIQPFFCGSPPARSANPIVLDTRFSEAIQLQSVQPSTMPGSSNPQIGLDRIQHNLTPTTIRIEGFNCLNSNCSCTRGIPVVA</sequence>
<protein>
    <submittedName>
        <fullName evidence="1">Uncharacterized protein</fullName>
    </submittedName>
</protein>
<proteinExistence type="predicted"/>
<evidence type="ECO:0000313" key="2">
    <source>
        <dbReference type="Proteomes" id="UP000829196"/>
    </source>
</evidence>
<dbReference type="PANTHER" id="PTHR33384">
    <property type="entry name" value="EXPRESSED PROTEIN"/>
    <property type="match status" value="1"/>
</dbReference>
<comment type="caution">
    <text evidence="1">The sequence shown here is derived from an EMBL/GenBank/DDBJ whole genome shotgun (WGS) entry which is preliminary data.</text>
</comment>
<dbReference type="OrthoDB" id="1917254at2759"/>
<keyword evidence="2" id="KW-1185">Reference proteome</keyword>
<evidence type="ECO:0000313" key="1">
    <source>
        <dbReference type="EMBL" id="KAI0515645.1"/>
    </source>
</evidence>
<name>A0A8T3BMR7_DENNO</name>